<dbReference type="AlphaFoldDB" id="A0A2K9MGC3"/>
<evidence type="ECO:0008006" key="6">
    <source>
        <dbReference type="Google" id="ProtNLM"/>
    </source>
</evidence>
<feature type="region of interest" description="Disordered" evidence="2">
    <location>
        <begin position="183"/>
        <end position="231"/>
    </location>
</feature>
<evidence type="ECO:0000313" key="5">
    <source>
        <dbReference type="Proteomes" id="UP000234882"/>
    </source>
</evidence>
<feature type="coiled-coil region" evidence="1">
    <location>
        <begin position="238"/>
        <end position="307"/>
    </location>
</feature>
<dbReference type="EMBL" id="CP025583">
    <property type="protein sequence ID" value="AUM74701.1"/>
    <property type="molecule type" value="Genomic_DNA"/>
</dbReference>
<feature type="compositionally biased region" description="Low complexity" evidence="2">
    <location>
        <begin position="1"/>
        <end position="22"/>
    </location>
</feature>
<evidence type="ECO:0000256" key="1">
    <source>
        <dbReference type="SAM" id="Coils"/>
    </source>
</evidence>
<evidence type="ECO:0000256" key="2">
    <source>
        <dbReference type="SAM" id="MobiDB-lite"/>
    </source>
</evidence>
<accession>A0A2K9MGC3</accession>
<gene>
    <name evidence="4" type="ORF">CYR75_10785</name>
</gene>
<protein>
    <recommendedName>
        <fullName evidence="6">Mitochondrial inner membrane protein</fullName>
    </recommendedName>
</protein>
<sequence>MPEVAKPSKSAAAGAKPVSGAADRPASSDSVTKPGKPSDTSGSTTRSDPPAAPRADRADRRSSFGPLVLGGVVAAGLGAAAAVWVLPAASPYLPSSWRPADTAIDPVTLTSQVTEAARQTVQAELPTLRDQAAQAGAEAGENAARQALETAVPAEQAAAQPAGLTEAEVQSIVTAQLQAALAERAPEAAAPETAASETASSETASTDAPATESAETASADTAPAQSEQPAGPDLAAQIEDLEARLDQQAERIAALDSRPTLDPQAVEQVRGVAADAERIRSEIETAAAEARERLDSVKAEAEKASDRAQAVASLALLGAVLNGGEGSPTEAVAQLQEAGVTVPEPLAQGDLPTLDQLQMGYDAAARAALTASLKAESPRRGPVGAIGNFLRVQTGARSVEPREGDDPDAILSRAGALVGQGQVQAALDELAALPEPGQKAMADWTAQAKAWLAAEKALQDVSQSLN</sequence>
<keyword evidence="3" id="KW-0472">Membrane</keyword>
<feature type="transmembrane region" description="Helical" evidence="3">
    <location>
        <begin position="64"/>
        <end position="86"/>
    </location>
</feature>
<feature type="region of interest" description="Disordered" evidence="2">
    <location>
        <begin position="1"/>
        <end position="62"/>
    </location>
</feature>
<dbReference type="KEGG" id="paru:CYR75_10785"/>
<organism evidence="4 5">
    <name type="scientific">Paracoccus jeotgali</name>
    <dbReference type="NCBI Taxonomy" id="2065379"/>
    <lineage>
        <taxon>Bacteria</taxon>
        <taxon>Pseudomonadati</taxon>
        <taxon>Pseudomonadota</taxon>
        <taxon>Alphaproteobacteria</taxon>
        <taxon>Rhodobacterales</taxon>
        <taxon>Paracoccaceae</taxon>
        <taxon>Paracoccus</taxon>
    </lineage>
</organism>
<evidence type="ECO:0000256" key="3">
    <source>
        <dbReference type="SAM" id="Phobius"/>
    </source>
</evidence>
<dbReference type="Proteomes" id="UP000234882">
    <property type="component" value="Chromosome"/>
</dbReference>
<evidence type="ECO:0000313" key="4">
    <source>
        <dbReference type="EMBL" id="AUM74701.1"/>
    </source>
</evidence>
<keyword evidence="1" id="KW-0175">Coiled coil</keyword>
<keyword evidence="3" id="KW-0812">Transmembrane</keyword>
<keyword evidence="5" id="KW-1185">Reference proteome</keyword>
<keyword evidence="3" id="KW-1133">Transmembrane helix</keyword>
<feature type="compositionally biased region" description="Low complexity" evidence="2">
    <location>
        <begin position="183"/>
        <end position="224"/>
    </location>
</feature>
<proteinExistence type="predicted"/>
<name>A0A2K9MGC3_9RHOB</name>
<reference evidence="5" key="1">
    <citation type="submission" date="2017-12" db="EMBL/GenBank/DDBJ databases">
        <title>Genomic analysis of Paracoccus sp. CBA4604.</title>
        <authorList>
            <person name="Roh S.W."/>
            <person name="Kim J.Y."/>
            <person name="Kim J.S."/>
        </authorList>
    </citation>
    <scope>NUCLEOTIDE SEQUENCE [LARGE SCALE GENOMIC DNA]</scope>
    <source>
        <strain evidence="5">CBA4604</strain>
    </source>
</reference>